<dbReference type="Proteomes" id="UP001054902">
    <property type="component" value="Unassembled WGS sequence"/>
</dbReference>
<sequence>MEAWATKIPQVQFLCISVESKYNATDFHSTLHFKNVVNAYIPSREYFPVGYGQLGCSGFVISDKDGNFVTRKSSAYLQEGENAFRKVESLLQTLLKNDVEDKERLSLSMNHKEEMKSEVEVDSSRIMMPPSSVGVESMDHEHQECTDAFNLAIRSTSFKSFQNLYQTLKSHFDHEEQLLHKYSHESSSSFSALSSHCRDHKRILDIAEAEMKRVNGCESVGS</sequence>
<dbReference type="InterPro" id="IPR035938">
    <property type="entry name" value="Hemerythrin-like_sf"/>
</dbReference>
<evidence type="ECO:0000256" key="1">
    <source>
        <dbReference type="ARBA" id="ARBA00010587"/>
    </source>
</evidence>
<name>A0AAD3CMV5_9STRA</name>
<keyword evidence="2" id="KW-0479">Metal-binding</keyword>
<comment type="similarity">
    <text evidence="1">Belongs to the hemerythrin family.</text>
</comment>
<evidence type="ECO:0000313" key="5">
    <source>
        <dbReference type="Proteomes" id="UP001054902"/>
    </source>
</evidence>
<proteinExistence type="inferred from homology"/>
<evidence type="ECO:0000256" key="2">
    <source>
        <dbReference type="ARBA" id="ARBA00022723"/>
    </source>
</evidence>
<dbReference type="GO" id="GO:0046872">
    <property type="term" value="F:metal ion binding"/>
    <property type="evidence" value="ECO:0007669"/>
    <property type="project" value="UniProtKB-KW"/>
</dbReference>
<dbReference type="SUPFAM" id="SSF47188">
    <property type="entry name" value="Hemerythrin-like"/>
    <property type="match status" value="1"/>
</dbReference>
<evidence type="ECO:0000313" key="4">
    <source>
        <dbReference type="EMBL" id="GFH47995.1"/>
    </source>
</evidence>
<protein>
    <submittedName>
        <fullName evidence="4">Uncharacterized protein</fullName>
    </submittedName>
</protein>
<dbReference type="EMBL" id="BLLK01000025">
    <property type="protein sequence ID" value="GFH47995.1"/>
    <property type="molecule type" value="Genomic_DNA"/>
</dbReference>
<evidence type="ECO:0000256" key="3">
    <source>
        <dbReference type="ARBA" id="ARBA00023004"/>
    </source>
</evidence>
<organism evidence="4 5">
    <name type="scientific">Chaetoceros tenuissimus</name>
    <dbReference type="NCBI Taxonomy" id="426638"/>
    <lineage>
        <taxon>Eukaryota</taxon>
        <taxon>Sar</taxon>
        <taxon>Stramenopiles</taxon>
        <taxon>Ochrophyta</taxon>
        <taxon>Bacillariophyta</taxon>
        <taxon>Coscinodiscophyceae</taxon>
        <taxon>Chaetocerotophycidae</taxon>
        <taxon>Chaetocerotales</taxon>
        <taxon>Chaetocerotaceae</taxon>
        <taxon>Chaetoceros</taxon>
    </lineage>
</organism>
<comment type="caution">
    <text evidence="4">The sequence shown here is derived from an EMBL/GenBank/DDBJ whole genome shotgun (WGS) entry which is preliminary data.</text>
</comment>
<dbReference type="Gene3D" id="1.20.120.50">
    <property type="entry name" value="Hemerythrin-like"/>
    <property type="match status" value="1"/>
</dbReference>
<accession>A0AAD3CMV5</accession>
<keyword evidence="5" id="KW-1185">Reference proteome</keyword>
<reference evidence="4 5" key="1">
    <citation type="journal article" date="2021" name="Sci. Rep.">
        <title>The genome of the diatom Chaetoceros tenuissimus carries an ancient integrated fragment of an extant virus.</title>
        <authorList>
            <person name="Hongo Y."/>
            <person name="Kimura K."/>
            <person name="Takaki Y."/>
            <person name="Yoshida Y."/>
            <person name="Baba S."/>
            <person name="Kobayashi G."/>
            <person name="Nagasaki K."/>
            <person name="Hano T."/>
            <person name="Tomaru Y."/>
        </authorList>
    </citation>
    <scope>NUCLEOTIDE SEQUENCE [LARGE SCALE GENOMIC DNA]</scope>
    <source>
        <strain evidence="4 5">NIES-3715</strain>
    </source>
</reference>
<gene>
    <name evidence="4" type="ORF">CTEN210_04471</name>
</gene>
<dbReference type="AlphaFoldDB" id="A0AAD3CMV5"/>
<keyword evidence="3" id="KW-0408">Iron</keyword>